<protein>
    <recommendedName>
        <fullName evidence="3">Flagellar protein FliT</fullName>
    </recommendedName>
</protein>
<dbReference type="EMBL" id="SMTG01000004">
    <property type="protein sequence ID" value="TDK30557.1"/>
    <property type="molecule type" value="Genomic_DNA"/>
</dbReference>
<organism evidence="1 2">
    <name type="scientific">Luteimonas terrae</name>
    <dbReference type="NCBI Taxonomy" id="1530191"/>
    <lineage>
        <taxon>Bacteria</taxon>
        <taxon>Pseudomonadati</taxon>
        <taxon>Pseudomonadota</taxon>
        <taxon>Gammaproteobacteria</taxon>
        <taxon>Lysobacterales</taxon>
        <taxon>Lysobacteraceae</taxon>
        <taxon>Luteimonas</taxon>
    </lineage>
</organism>
<proteinExistence type="predicted"/>
<sequence length="102" mass="10924">MATQHPALDRVPDLPADAVRAAIGAEDWDTAAALLESHHGEIVFALSKVDLKVSARQPWLDLLAAHDGLIGELRDARDAASAELARLGQGRRGANAWLRELA</sequence>
<accession>A0A4R5U7V7</accession>
<keyword evidence="2" id="KW-1185">Reference proteome</keyword>
<dbReference type="AlphaFoldDB" id="A0A4R5U7V7"/>
<comment type="caution">
    <text evidence="1">The sequence shown here is derived from an EMBL/GenBank/DDBJ whole genome shotgun (WGS) entry which is preliminary data.</text>
</comment>
<dbReference type="OrthoDB" id="5988582at2"/>
<reference evidence="1 2" key="1">
    <citation type="submission" date="2019-03" db="EMBL/GenBank/DDBJ databases">
        <title>Luteimonas zhaokaii sp.nov., isolated from the rectal contents of Plateau pika in Yushu, Qinghai Province, China.</title>
        <authorList>
            <person name="Zhang G."/>
        </authorList>
    </citation>
    <scope>NUCLEOTIDE SEQUENCE [LARGE SCALE GENOMIC DNA]</scope>
    <source>
        <strain evidence="1 2">THG-MD21</strain>
    </source>
</reference>
<name>A0A4R5U7V7_9GAMM</name>
<evidence type="ECO:0000313" key="2">
    <source>
        <dbReference type="Proteomes" id="UP000295543"/>
    </source>
</evidence>
<evidence type="ECO:0000313" key="1">
    <source>
        <dbReference type="EMBL" id="TDK30557.1"/>
    </source>
</evidence>
<gene>
    <name evidence="1" type="ORF">E2F49_09275</name>
</gene>
<evidence type="ECO:0008006" key="3">
    <source>
        <dbReference type="Google" id="ProtNLM"/>
    </source>
</evidence>
<dbReference type="RefSeq" id="WP_133393648.1">
    <property type="nucleotide sequence ID" value="NZ_SMTG01000004.1"/>
</dbReference>
<dbReference type="Proteomes" id="UP000295543">
    <property type="component" value="Unassembled WGS sequence"/>
</dbReference>